<dbReference type="AlphaFoldDB" id="A0A328DAM3"/>
<reference evidence="7 8" key="1">
    <citation type="submission" date="2018-06" db="EMBL/GenBank/DDBJ databases">
        <title>The Genome of Cuscuta australis (Dodder) Provides Insight into the Evolution of Plant Parasitism.</title>
        <authorList>
            <person name="Liu H."/>
        </authorList>
    </citation>
    <scope>NUCLEOTIDE SEQUENCE [LARGE SCALE GENOMIC DNA]</scope>
    <source>
        <strain evidence="8">cv. Yunnan</strain>
        <tissue evidence="7">Vines</tissue>
    </source>
</reference>
<keyword evidence="5" id="KW-0238">DNA-binding</keyword>
<evidence type="ECO:0000256" key="3">
    <source>
        <dbReference type="ARBA" id="ARBA00022771"/>
    </source>
</evidence>
<dbReference type="InterPro" id="IPR013955">
    <property type="entry name" value="Rep_factor-A_C"/>
</dbReference>
<comment type="caution">
    <text evidence="7">The sequence shown here is derived from an EMBL/GenBank/DDBJ whole genome shotgun (WGS) entry which is preliminary data.</text>
</comment>
<evidence type="ECO:0000313" key="8">
    <source>
        <dbReference type="Proteomes" id="UP000249390"/>
    </source>
</evidence>
<dbReference type="SUPFAM" id="SSF50249">
    <property type="entry name" value="Nucleic acid-binding proteins"/>
    <property type="match status" value="2"/>
</dbReference>
<evidence type="ECO:0000256" key="5">
    <source>
        <dbReference type="ARBA" id="ARBA00023125"/>
    </source>
</evidence>
<dbReference type="CDD" id="cd04476">
    <property type="entry name" value="RPA1_DBD_C"/>
    <property type="match status" value="1"/>
</dbReference>
<protein>
    <recommendedName>
        <fullName evidence="6">Replication factor A C-terminal domain-containing protein</fullName>
    </recommendedName>
</protein>
<name>A0A328DAM3_9ASTE</name>
<dbReference type="Gene3D" id="2.40.50.140">
    <property type="entry name" value="Nucleic acid-binding proteins"/>
    <property type="match status" value="2"/>
</dbReference>
<keyword evidence="8" id="KW-1185">Reference proteome</keyword>
<proteinExistence type="inferred from homology"/>
<dbReference type="Proteomes" id="UP000249390">
    <property type="component" value="Unassembled WGS sequence"/>
</dbReference>
<dbReference type="GO" id="GO:0008270">
    <property type="term" value="F:zinc ion binding"/>
    <property type="evidence" value="ECO:0007669"/>
    <property type="project" value="UniProtKB-KW"/>
</dbReference>
<evidence type="ECO:0000256" key="4">
    <source>
        <dbReference type="ARBA" id="ARBA00022833"/>
    </source>
</evidence>
<dbReference type="PANTHER" id="PTHR47165:SF4">
    <property type="entry name" value="OS03G0429900 PROTEIN"/>
    <property type="match status" value="1"/>
</dbReference>
<comment type="similarity">
    <text evidence="1">Belongs to the replication factor A protein 1 family.</text>
</comment>
<keyword evidence="4" id="KW-0862">Zinc</keyword>
<keyword evidence="3" id="KW-0863">Zinc-finger</keyword>
<evidence type="ECO:0000256" key="2">
    <source>
        <dbReference type="ARBA" id="ARBA00022723"/>
    </source>
</evidence>
<organism evidence="7 8">
    <name type="scientific">Cuscuta australis</name>
    <dbReference type="NCBI Taxonomy" id="267555"/>
    <lineage>
        <taxon>Eukaryota</taxon>
        <taxon>Viridiplantae</taxon>
        <taxon>Streptophyta</taxon>
        <taxon>Embryophyta</taxon>
        <taxon>Tracheophyta</taxon>
        <taxon>Spermatophyta</taxon>
        <taxon>Magnoliopsida</taxon>
        <taxon>eudicotyledons</taxon>
        <taxon>Gunneridae</taxon>
        <taxon>Pentapetalae</taxon>
        <taxon>asterids</taxon>
        <taxon>lamiids</taxon>
        <taxon>Solanales</taxon>
        <taxon>Convolvulaceae</taxon>
        <taxon>Cuscuteae</taxon>
        <taxon>Cuscuta</taxon>
        <taxon>Cuscuta subgen. Grammica</taxon>
        <taxon>Cuscuta sect. Cleistogrammica</taxon>
    </lineage>
</organism>
<dbReference type="PANTHER" id="PTHR47165">
    <property type="entry name" value="OS03G0429900 PROTEIN"/>
    <property type="match status" value="1"/>
</dbReference>
<dbReference type="GO" id="GO:0003677">
    <property type="term" value="F:DNA binding"/>
    <property type="evidence" value="ECO:0007669"/>
    <property type="project" value="UniProtKB-KW"/>
</dbReference>
<dbReference type="InterPro" id="IPR047192">
    <property type="entry name" value="Euk_RPA1_DBD_C"/>
</dbReference>
<dbReference type="InterPro" id="IPR012340">
    <property type="entry name" value="NA-bd_OB-fold"/>
</dbReference>
<evidence type="ECO:0000256" key="1">
    <source>
        <dbReference type="ARBA" id="ARBA00005690"/>
    </source>
</evidence>
<dbReference type="Pfam" id="PF08646">
    <property type="entry name" value="Rep_fac-A_C"/>
    <property type="match status" value="1"/>
</dbReference>
<evidence type="ECO:0000313" key="7">
    <source>
        <dbReference type="EMBL" id="RAL42534.1"/>
    </source>
</evidence>
<keyword evidence="2" id="KW-0479">Metal-binding</keyword>
<accession>A0A328DAM3</accession>
<dbReference type="EMBL" id="NQVE01000169">
    <property type="protein sequence ID" value="RAL42534.1"/>
    <property type="molecule type" value="Genomic_DNA"/>
</dbReference>
<feature type="domain" description="Replication factor A C-terminal" evidence="6">
    <location>
        <begin position="156"/>
        <end position="290"/>
    </location>
</feature>
<evidence type="ECO:0000259" key="6">
    <source>
        <dbReference type="Pfam" id="PF08646"/>
    </source>
</evidence>
<sequence length="311" mass="35721">MRQDYILTDVVGRVCCEGEIEEKHIQDRKVPCLMIELEDVRNDKVRLTLWGECTVQYMEQKKAVEGSIIAGVFTSTMVKEFMSSPTLSSTTATKVFLNIDIDEVLALKNNCEKDSTIKPLIFQKPVINRDTILAGLRNISEILRIASTDFEAGSSFYCHAMIYDINKNIGWYYNSCRTCKRLIKSCGDKFWCTKCNKIVDDAVPRYRLDVGVKDDSEYTQFIIFDTEAEKTMGQIAMSVYDIQEKMEGNEIDGEVPALIANLIGRSYVFRVKLTEYNKTTYKQSFTATHVFPESYLRSNEKSQVLWMLIYS</sequence>
<gene>
    <name evidence="7" type="ORF">DM860_011152</name>
</gene>